<evidence type="ECO:0000256" key="5">
    <source>
        <dbReference type="RuleBase" id="RU362116"/>
    </source>
</evidence>
<dbReference type="Pfam" id="PF00460">
    <property type="entry name" value="Flg_bb_rod"/>
    <property type="match status" value="1"/>
</dbReference>
<keyword evidence="10" id="KW-0969">Cilium</keyword>
<evidence type="ECO:0000313" key="11">
    <source>
        <dbReference type="Proteomes" id="UP000199527"/>
    </source>
</evidence>
<accession>A0A1G8ZXH3</accession>
<dbReference type="InterPro" id="IPR011491">
    <property type="entry name" value="FlgE_D2"/>
</dbReference>
<feature type="domain" description="Flagellar hook protein FlgE D2" evidence="8">
    <location>
        <begin position="155"/>
        <end position="280"/>
    </location>
</feature>
<evidence type="ECO:0000259" key="9">
    <source>
        <dbReference type="Pfam" id="PF22692"/>
    </source>
</evidence>
<dbReference type="GO" id="GO:0071978">
    <property type="term" value="P:bacterial-type flagellum-dependent swarming motility"/>
    <property type="evidence" value="ECO:0007669"/>
    <property type="project" value="TreeGrafter"/>
</dbReference>
<dbReference type="GO" id="GO:0009424">
    <property type="term" value="C:bacterial-type flagellum hook"/>
    <property type="evidence" value="ECO:0007669"/>
    <property type="project" value="TreeGrafter"/>
</dbReference>
<dbReference type="NCBIfam" id="NF005286">
    <property type="entry name" value="PRK06803.1"/>
    <property type="match status" value="1"/>
</dbReference>
<dbReference type="InterPro" id="IPR053967">
    <property type="entry name" value="LlgE_F_G-like_D1"/>
</dbReference>
<comment type="subcellular location">
    <subcellularLocation>
        <location evidence="1 5">Bacterial flagellum basal body</location>
    </subcellularLocation>
</comment>
<keyword evidence="10" id="KW-0282">Flagellum</keyword>
<dbReference type="InterPro" id="IPR037925">
    <property type="entry name" value="FlgE/F/G-like"/>
</dbReference>
<dbReference type="GO" id="GO:0005829">
    <property type="term" value="C:cytosol"/>
    <property type="evidence" value="ECO:0007669"/>
    <property type="project" value="TreeGrafter"/>
</dbReference>
<keyword evidence="4 5" id="KW-0975">Bacterial flagellum</keyword>
<dbReference type="Pfam" id="PF07559">
    <property type="entry name" value="FlgE_D2"/>
    <property type="match status" value="1"/>
</dbReference>
<keyword evidence="10" id="KW-0966">Cell projection</keyword>
<dbReference type="GO" id="GO:0009425">
    <property type="term" value="C:bacterial-type flagellum basal body"/>
    <property type="evidence" value="ECO:0007669"/>
    <property type="project" value="UniProtKB-SubCell"/>
</dbReference>
<name>A0A1G8ZXH3_9GAMM</name>
<dbReference type="InterPro" id="IPR001444">
    <property type="entry name" value="Flag_bb_rod_N"/>
</dbReference>
<dbReference type="NCBIfam" id="NF004238">
    <property type="entry name" value="PRK05682.1-1"/>
    <property type="match status" value="1"/>
</dbReference>
<evidence type="ECO:0000256" key="3">
    <source>
        <dbReference type="ARBA" id="ARBA00019015"/>
    </source>
</evidence>
<evidence type="ECO:0000256" key="4">
    <source>
        <dbReference type="ARBA" id="ARBA00023143"/>
    </source>
</evidence>
<feature type="domain" description="Flagellar basal body rod protein N-terminal" evidence="6">
    <location>
        <begin position="4"/>
        <end position="33"/>
    </location>
</feature>
<dbReference type="PANTHER" id="PTHR30435">
    <property type="entry name" value="FLAGELLAR PROTEIN"/>
    <property type="match status" value="1"/>
</dbReference>
<dbReference type="OrthoDB" id="8578401at2"/>
<dbReference type="PANTHER" id="PTHR30435:SF1">
    <property type="entry name" value="FLAGELLAR HOOK PROTEIN FLGE"/>
    <property type="match status" value="1"/>
</dbReference>
<dbReference type="Pfam" id="PF22692">
    <property type="entry name" value="LlgE_F_G_D1"/>
    <property type="match status" value="1"/>
</dbReference>
<feature type="domain" description="Flagellar hook protein FlgE/F/G-like D1" evidence="9">
    <location>
        <begin position="77"/>
        <end position="139"/>
    </location>
</feature>
<dbReference type="NCBIfam" id="TIGR03506">
    <property type="entry name" value="FlgEFG_subfam"/>
    <property type="match status" value="1"/>
</dbReference>
<dbReference type="InterPro" id="IPR020013">
    <property type="entry name" value="Flagellar_FlgE/F/G"/>
</dbReference>
<dbReference type="Pfam" id="PF06429">
    <property type="entry name" value="Flg_bbr_C"/>
    <property type="match status" value="1"/>
</dbReference>
<evidence type="ECO:0000259" key="6">
    <source>
        <dbReference type="Pfam" id="PF00460"/>
    </source>
</evidence>
<evidence type="ECO:0000256" key="2">
    <source>
        <dbReference type="ARBA" id="ARBA00009677"/>
    </source>
</evidence>
<organism evidence="10 11">
    <name type="scientific">Ferrimonas sediminum</name>
    <dbReference type="NCBI Taxonomy" id="718193"/>
    <lineage>
        <taxon>Bacteria</taxon>
        <taxon>Pseudomonadati</taxon>
        <taxon>Pseudomonadota</taxon>
        <taxon>Gammaproteobacteria</taxon>
        <taxon>Alteromonadales</taxon>
        <taxon>Ferrimonadaceae</taxon>
        <taxon>Ferrimonas</taxon>
    </lineage>
</organism>
<evidence type="ECO:0000259" key="8">
    <source>
        <dbReference type="Pfam" id="PF07559"/>
    </source>
</evidence>
<keyword evidence="11" id="KW-1185">Reference proteome</keyword>
<reference evidence="11" key="1">
    <citation type="submission" date="2016-10" db="EMBL/GenBank/DDBJ databases">
        <authorList>
            <person name="Varghese N."/>
            <person name="Submissions S."/>
        </authorList>
    </citation>
    <scope>NUCLEOTIDE SEQUENCE [LARGE SCALE GENOMIC DNA]</scope>
    <source>
        <strain evidence="11">DSM 23317</strain>
    </source>
</reference>
<comment type="function">
    <text evidence="5">A flexible structure which links the flagellar filament to the drive apparatus in the basal body.</text>
</comment>
<comment type="similarity">
    <text evidence="2 5">Belongs to the flagella basal body rod proteins family.</text>
</comment>
<evidence type="ECO:0000313" key="10">
    <source>
        <dbReference type="EMBL" id="SDK19839.1"/>
    </source>
</evidence>
<dbReference type="RefSeq" id="WP_090367909.1">
    <property type="nucleotide sequence ID" value="NZ_FNEM01000021.1"/>
</dbReference>
<gene>
    <name evidence="10" type="ORF">SAMN04488540_12138</name>
</gene>
<dbReference type="Gene3D" id="2.60.98.20">
    <property type="entry name" value="Flagellar hook protein FlgE"/>
    <property type="match status" value="1"/>
</dbReference>
<dbReference type="AlphaFoldDB" id="A0A1G8ZXH3"/>
<evidence type="ECO:0000259" key="7">
    <source>
        <dbReference type="Pfam" id="PF06429"/>
    </source>
</evidence>
<dbReference type="InterPro" id="IPR037058">
    <property type="entry name" value="Falgellar_hook_FlgE_sf"/>
</dbReference>
<dbReference type="InterPro" id="IPR010930">
    <property type="entry name" value="Flg_bb/hook_C_dom"/>
</dbReference>
<protein>
    <recommendedName>
        <fullName evidence="3 5">Flagellar hook protein FlgE</fullName>
    </recommendedName>
</protein>
<dbReference type="SUPFAM" id="SSF117143">
    <property type="entry name" value="Flagellar hook protein flgE"/>
    <property type="match status" value="1"/>
</dbReference>
<sequence length="400" mass="41631">MSYNIAMSGLRSTNQELSTISNNIANASTAGFRGARAEFAAVYNGGQAGGVAMTGASQNFSLGGSMTYTGRELDLGIQGNGFFMVNGSDGSTLYSRAGMFNQDAEGYVVDPYGNKLQGYPVGPTGDVMTGNVGDIQVQAGSIPAQATTNINMTANLDARVTAIDPVAKPFDSADVSTYHSSNTVSVYDSQGNEHALTQYYVKTADNTWNVHYSLDGTTLPDVNNVSFDTDGNMTGGAIDNLTITGATLGTGASDMTLALEWKHTTQYGSDYNTSSIDQNGNTSGELVGVRVDEDGFLYGTYTNGEEKLQGQVVLASFTNPNGLEAVNNTSWTANQAAGAPAVGAPGSGTLGSVSSGYIEGSNVDLTAEMVNLMTAQRNYQSNAKVLTAADTMNQSLLNAI</sequence>
<dbReference type="EMBL" id="FNEM01000021">
    <property type="protein sequence ID" value="SDK19839.1"/>
    <property type="molecule type" value="Genomic_DNA"/>
</dbReference>
<evidence type="ECO:0000256" key="1">
    <source>
        <dbReference type="ARBA" id="ARBA00004117"/>
    </source>
</evidence>
<proteinExistence type="inferred from homology"/>
<feature type="domain" description="Flagellar basal-body/hook protein C-terminal" evidence="7">
    <location>
        <begin position="355"/>
        <end position="398"/>
    </location>
</feature>
<dbReference type="Proteomes" id="UP000199527">
    <property type="component" value="Unassembled WGS sequence"/>
</dbReference>